<dbReference type="OrthoDB" id="5372286at2"/>
<dbReference type="InterPro" id="IPR032638">
    <property type="entry name" value="Porin_5"/>
</dbReference>
<dbReference type="EMBL" id="SNXE01000011">
    <property type="protein sequence ID" value="TDP05524.1"/>
    <property type="molecule type" value="Genomic_DNA"/>
</dbReference>
<protein>
    <submittedName>
        <fullName evidence="2">Putative porin</fullName>
    </submittedName>
</protein>
<comment type="caution">
    <text evidence="2">The sequence shown here is derived from an EMBL/GenBank/DDBJ whole genome shotgun (WGS) entry which is preliminary data.</text>
</comment>
<evidence type="ECO:0000256" key="1">
    <source>
        <dbReference type="SAM" id="SignalP"/>
    </source>
</evidence>
<evidence type="ECO:0000313" key="3">
    <source>
        <dbReference type="Proteomes" id="UP000295357"/>
    </source>
</evidence>
<keyword evidence="1" id="KW-0732">Signal</keyword>
<feature type="chain" id="PRO_5020466358" evidence="1">
    <location>
        <begin position="34"/>
        <end position="592"/>
    </location>
</feature>
<keyword evidence="3" id="KW-1185">Reference proteome</keyword>
<sequence>MTMTNVLKNKFPFARRSLCLALAGALLSPLAQADERRELEQLRATTLALIEALVGQGLLSRERADALLKQAQASPAPSVAAAPAAAAPAPSAAPANVIRVPYVSETLRAQIREEVKNEVLATAREERWADPRGLPEWVKGLQVEGDVRVRWQMEDFGTPRYAAGAAANPCYSVGGGVPAECYRVQRDSPAWAPDISNTTIDRRRMTLRARLGVTAKVSDDVQAGIRLSTGSSSGPSSASQTLGSHFNRSAMMLDRAFIRWEPRHNLRLLAGRMDRPFYGSDLLWPDDLGVEGVAGQGELDLAPGVYAFANAGAFSLEEFGTSRADKWLYGLQAGLDWALDGHTQWRVALAAYDFRDVEGRRETALPPAAGSPVAGTRTYLPSQYPANVRLKGNTLINLCPAGSEGNANVPAPCTNGGPVWGLASKFRPLNLSTGLVLRHLAPLELGINLDYVRNSGFDLADIKRRAAASGPLMDSLAEKTTGTQLRLNLGHPSLSSAGQWNAFVALRRFERDAWIDGFTDTTWHLGGTNYKGWQIGGSYAFDRRASLGLRLTSSRNLDDGVRVKLGDGTTTGTLSSAWLKIDVLQLDLSARF</sequence>
<reference evidence="2 3" key="1">
    <citation type="submission" date="2019-03" db="EMBL/GenBank/DDBJ databases">
        <title>Genomic Encyclopedia of Type Strains, Phase IV (KMG-IV): sequencing the most valuable type-strain genomes for metagenomic binning, comparative biology and taxonomic classification.</title>
        <authorList>
            <person name="Goeker M."/>
        </authorList>
    </citation>
    <scope>NUCLEOTIDE SEQUENCE [LARGE SCALE GENOMIC DNA]</scope>
    <source>
        <strain evidence="2 3">DSM 25082</strain>
    </source>
</reference>
<dbReference type="SUPFAM" id="SSF56935">
    <property type="entry name" value="Porins"/>
    <property type="match status" value="1"/>
</dbReference>
<proteinExistence type="predicted"/>
<name>A0A4R6MU08_9BURK</name>
<dbReference type="AlphaFoldDB" id="A0A4R6MU08"/>
<accession>A0A4R6MU08</accession>
<feature type="signal peptide" evidence="1">
    <location>
        <begin position="1"/>
        <end position="33"/>
    </location>
</feature>
<evidence type="ECO:0000313" key="2">
    <source>
        <dbReference type="EMBL" id="TDP05524.1"/>
    </source>
</evidence>
<gene>
    <name evidence="2" type="ORF">DFR39_11128</name>
</gene>
<organism evidence="2 3">
    <name type="scientific">Roseateles asaccharophilus</name>
    <dbReference type="NCBI Taxonomy" id="582607"/>
    <lineage>
        <taxon>Bacteria</taxon>
        <taxon>Pseudomonadati</taxon>
        <taxon>Pseudomonadota</taxon>
        <taxon>Betaproteobacteria</taxon>
        <taxon>Burkholderiales</taxon>
        <taxon>Sphaerotilaceae</taxon>
        <taxon>Roseateles</taxon>
    </lineage>
</organism>
<dbReference type="Pfam" id="PF16930">
    <property type="entry name" value="Porin_5"/>
    <property type="match status" value="1"/>
</dbReference>
<dbReference type="Proteomes" id="UP000295357">
    <property type="component" value="Unassembled WGS sequence"/>
</dbReference>